<evidence type="ECO:0000313" key="3">
    <source>
        <dbReference type="Proteomes" id="UP000327013"/>
    </source>
</evidence>
<sequence length="114" mass="12443">MGHRRRQMRPVKRGAVTEGPHAAQLSRARGEGDGRGGPPLSGTSFYAGAARGGERAAVRVAWAMPSCTSREQHAGHERTWAWYWTEILRGPQIAAAQKAYATSCKAKDILCHME</sequence>
<accession>A0A5N6KQ79</accession>
<reference evidence="2 3" key="1">
    <citation type="submission" date="2019-06" db="EMBL/GenBank/DDBJ databases">
        <title>A chromosomal-level reference genome of Carpinus fangiana (Coryloideae, Betulaceae).</title>
        <authorList>
            <person name="Yang X."/>
            <person name="Wang Z."/>
            <person name="Zhang L."/>
            <person name="Hao G."/>
            <person name="Liu J."/>
            <person name="Yang Y."/>
        </authorList>
    </citation>
    <scope>NUCLEOTIDE SEQUENCE [LARGE SCALE GENOMIC DNA]</scope>
    <source>
        <strain evidence="2">Cfa_2016G</strain>
        <tissue evidence="2">Leaf</tissue>
    </source>
</reference>
<feature type="region of interest" description="Disordered" evidence="1">
    <location>
        <begin position="1"/>
        <end position="47"/>
    </location>
</feature>
<keyword evidence="3" id="KW-1185">Reference proteome</keyword>
<feature type="compositionally biased region" description="Basic residues" evidence="1">
    <location>
        <begin position="1"/>
        <end position="12"/>
    </location>
</feature>
<evidence type="ECO:0000313" key="2">
    <source>
        <dbReference type="EMBL" id="KAB8337235.1"/>
    </source>
</evidence>
<protein>
    <submittedName>
        <fullName evidence="2">Uncharacterized protein</fullName>
    </submittedName>
</protein>
<dbReference type="Proteomes" id="UP000327013">
    <property type="component" value="Unassembled WGS sequence"/>
</dbReference>
<proteinExistence type="predicted"/>
<name>A0A5N6KQ79_9ROSI</name>
<comment type="caution">
    <text evidence="2">The sequence shown here is derived from an EMBL/GenBank/DDBJ whole genome shotgun (WGS) entry which is preliminary data.</text>
</comment>
<dbReference type="EMBL" id="VIBQ01000009">
    <property type="protein sequence ID" value="KAB8337235.1"/>
    <property type="molecule type" value="Genomic_DNA"/>
</dbReference>
<dbReference type="AlphaFoldDB" id="A0A5N6KQ79"/>
<gene>
    <name evidence="2" type="ORF">FH972_021537</name>
</gene>
<evidence type="ECO:0000256" key="1">
    <source>
        <dbReference type="SAM" id="MobiDB-lite"/>
    </source>
</evidence>
<organism evidence="2 3">
    <name type="scientific">Carpinus fangiana</name>
    <dbReference type="NCBI Taxonomy" id="176857"/>
    <lineage>
        <taxon>Eukaryota</taxon>
        <taxon>Viridiplantae</taxon>
        <taxon>Streptophyta</taxon>
        <taxon>Embryophyta</taxon>
        <taxon>Tracheophyta</taxon>
        <taxon>Spermatophyta</taxon>
        <taxon>Magnoliopsida</taxon>
        <taxon>eudicotyledons</taxon>
        <taxon>Gunneridae</taxon>
        <taxon>Pentapetalae</taxon>
        <taxon>rosids</taxon>
        <taxon>fabids</taxon>
        <taxon>Fagales</taxon>
        <taxon>Betulaceae</taxon>
        <taxon>Carpinus</taxon>
    </lineage>
</organism>